<feature type="active site" evidence="6 7">
    <location>
        <position position="415"/>
    </location>
</feature>
<keyword evidence="4 7" id="KW-0788">Thiol protease</keyword>
<evidence type="ECO:0000259" key="9">
    <source>
        <dbReference type="PROSITE" id="PS50203"/>
    </source>
</evidence>
<protein>
    <recommendedName>
        <fullName evidence="13">Calmodulin</fullName>
    </recommendedName>
</protein>
<dbReference type="PANTHER" id="PTHR10183:SF379">
    <property type="entry name" value="CALPAIN-5"/>
    <property type="match status" value="1"/>
</dbReference>
<feature type="domain" description="Calpain catalytic" evidence="9">
    <location>
        <begin position="356"/>
        <end position="761"/>
    </location>
</feature>
<dbReference type="AlphaFoldDB" id="A0AA36NG28"/>
<accession>A0AA36NG28</accession>
<dbReference type="PANTHER" id="PTHR10183">
    <property type="entry name" value="CALPAIN"/>
    <property type="match status" value="1"/>
</dbReference>
<dbReference type="GO" id="GO:0004198">
    <property type="term" value="F:calcium-dependent cysteine-type endopeptidase activity"/>
    <property type="evidence" value="ECO:0007669"/>
    <property type="project" value="InterPro"/>
</dbReference>
<keyword evidence="12" id="KW-1185">Reference proteome</keyword>
<evidence type="ECO:0000256" key="1">
    <source>
        <dbReference type="ARBA" id="ARBA00007623"/>
    </source>
</evidence>
<dbReference type="PROSITE" id="PS50222">
    <property type="entry name" value="EF_HAND_2"/>
    <property type="match status" value="2"/>
</dbReference>
<dbReference type="InterPro" id="IPR038765">
    <property type="entry name" value="Papain-like_cys_pep_sf"/>
</dbReference>
<reference evidence="11" key="1">
    <citation type="submission" date="2023-08" db="EMBL/GenBank/DDBJ databases">
        <authorList>
            <person name="Chen Y."/>
            <person name="Shah S."/>
            <person name="Dougan E. K."/>
            <person name="Thang M."/>
            <person name="Chan C."/>
        </authorList>
    </citation>
    <scope>NUCLEOTIDE SEQUENCE</scope>
</reference>
<dbReference type="InterPro" id="IPR011992">
    <property type="entry name" value="EF-hand-dom_pair"/>
</dbReference>
<dbReference type="InterPro" id="IPR001300">
    <property type="entry name" value="Peptidase_C2_calpain_cat"/>
</dbReference>
<evidence type="ECO:0000256" key="6">
    <source>
        <dbReference type="PIRSR" id="PIRSR622684-1"/>
    </source>
</evidence>
<evidence type="ECO:0008006" key="13">
    <source>
        <dbReference type="Google" id="ProtNLM"/>
    </source>
</evidence>
<name>A0AA36NG28_9DINO</name>
<dbReference type="Gene3D" id="3.90.70.10">
    <property type="entry name" value="Cysteine proteinases"/>
    <property type="match status" value="1"/>
</dbReference>
<gene>
    <name evidence="11" type="ORF">EVOR1521_LOCUS24938</name>
</gene>
<feature type="domain" description="EF-hand" evidence="10">
    <location>
        <begin position="23"/>
        <end position="58"/>
    </location>
</feature>
<dbReference type="PROSITE" id="PS00139">
    <property type="entry name" value="THIOL_PROTEASE_CYS"/>
    <property type="match status" value="1"/>
</dbReference>
<dbReference type="GO" id="GO:0005509">
    <property type="term" value="F:calcium ion binding"/>
    <property type="evidence" value="ECO:0007669"/>
    <property type="project" value="InterPro"/>
</dbReference>
<evidence type="ECO:0000256" key="4">
    <source>
        <dbReference type="ARBA" id="ARBA00022807"/>
    </source>
</evidence>
<dbReference type="Pfam" id="PF13499">
    <property type="entry name" value="EF-hand_7"/>
    <property type="match status" value="1"/>
</dbReference>
<dbReference type="InterPro" id="IPR000169">
    <property type="entry name" value="Pept_cys_AS"/>
</dbReference>
<feature type="active site" evidence="7">
    <location>
        <position position="702"/>
    </location>
</feature>
<proteinExistence type="inferred from homology"/>
<dbReference type="EMBL" id="CAUJNA010003434">
    <property type="protein sequence ID" value="CAJ1401901.1"/>
    <property type="molecule type" value="Genomic_DNA"/>
</dbReference>
<evidence type="ECO:0000256" key="5">
    <source>
        <dbReference type="ARBA" id="ARBA00022837"/>
    </source>
</evidence>
<dbReference type="SUPFAM" id="SSF54001">
    <property type="entry name" value="Cysteine proteinases"/>
    <property type="match status" value="1"/>
</dbReference>
<evidence type="ECO:0000259" key="10">
    <source>
        <dbReference type="PROSITE" id="PS50222"/>
    </source>
</evidence>
<dbReference type="Pfam" id="PF00648">
    <property type="entry name" value="Peptidase_C2"/>
    <property type="match status" value="2"/>
</dbReference>
<feature type="active site" evidence="7">
    <location>
        <position position="682"/>
    </location>
</feature>
<dbReference type="PROSITE" id="PS00018">
    <property type="entry name" value="EF_HAND_1"/>
    <property type="match status" value="2"/>
</dbReference>
<dbReference type="InterPro" id="IPR018247">
    <property type="entry name" value="EF_Hand_1_Ca_BS"/>
</dbReference>
<keyword evidence="5" id="KW-0106">Calcium</keyword>
<dbReference type="InterPro" id="IPR002048">
    <property type="entry name" value="EF_hand_dom"/>
</dbReference>
<dbReference type="InterPro" id="IPR022684">
    <property type="entry name" value="Calpain_cysteine_protease"/>
</dbReference>
<dbReference type="SUPFAM" id="SSF47473">
    <property type="entry name" value="EF-hand"/>
    <property type="match status" value="1"/>
</dbReference>
<evidence type="ECO:0000256" key="7">
    <source>
        <dbReference type="PROSITE-ProRule" id="PRU00239"/>
    </source>
</evidence>
<evidence type="ECO:0000256" key="3">
    <source>
        <dbReference type="ARBA" id="ARBA00022801"/>
    </source>
</evidence>
<evidence type="ECO:0000313" key="12">
    <source>
        <dbReference type="Proteomes" id="UP001178507"/>
    </source>
</evidence>
<dbReference type="Gene3D" id="1.10.238.10">
    <property type="entry name" value="EF-hand"/>
    <property type="match status" value="1"/>
</dbReference>
<organism evidence="11 12">
    <name type="scientific">Effrenium voratum</name>
    <dbReference type="NCBI Taxonomy" id="2562239"/>
    <lineage>
        <taxon>Eukaryota</taxon>
        <taxon>Sar</taxon>
        <taxon>Alveolata</taxon>
        <taxon>Dinophyceae</taxon>
        <taxon>Suessiales</taxon>
        <taxon>Symbiodiniaceae</taxon>
        <taxon>Effrenium</taxon>
    </lineage>
</organism>
<feature type="region of interest" description="Disordered" evidence="8">
    <location>
        <begin position="767"/>
        <end position="786"/>
    </location>
</feature>
<dbReference type="CDD" id="cd00051">
    <property type="entry name" value="EFh"/>
    <property type="match status" value="1"/>
</dbReference>
<dbReference type="PROSITE" id="PS50203">
    <property type="entry name" value="CALPAIN_CAT"/>
    <property type="match status" value="1"/>
</dbReference>
<comment type="similarity">
    <text evidence="1">Belongs to the peptidase C2 family.</text>
</comment>
<dbReference type="GO" id="GO:0006508">
    <property type="term" value="P:proteolysis"/>
    <property type="evidence" value="ECO:0007669"/>
    <property type="project" value="UniProtKB-KW"/>
</dbReference>
<evidence type="ECO:0000313" key="11">
    <source>
        <dbReference type="EMBL" id="CAJ1401901.1"/>
    </source>
</evidence>
<dbReference type="SMART" id="SM00230">
    <property type="entry name" value="CysPc"/>
    <property type="match status" value="1"/>
</dbReference>
<evidence type="ECO:0000256" key="2">
    <source>
        <dbReference type="ARBA" id="ARBA00022670"/>
    </source>
</evidence>
<dbReference type="Proteomes" id="UP001178507">
    <property type="component" value="Unassembled WGS sequence"/>
</dbReference>
<feature type="compositionally biased region" description="Acidic residues" evidence="8">
    <location>
        <begin position="777"/>
        <end position="786"/>
    </location>
</feature>
<feature type="domain" description="EF-hand" evidence="10">
    <location>
        <begin position="60"/>
        <end position="95"/>
    </location>
</feature>
<keyword evidence="3 7" id="KW-0378">Hydrolase</keyword>
<evidence type="ECO:0000256" key="8">
    <source>
        <dbReference type="SAM" id="MobiDB-lite"/>
    </source>
</evidence>
<dbReference type="SMART" id="SM00054">
    <property type="entry name" value="EFh"/>
    <property type="match status" value="2"/>
</dbReference>
<comment type="caution">
    <text evidence="11">The sequence shown here is derived from an EMBL/GenBank/DDBJ whole genome shotgun (WGS) entry which is preliminary data.</text>
</comment>
<sequence>MVDYVRGKKLEFKDKNDREVAGAHDEKVIEAFQKFDADGSGNISKEELAEVLKALNPDDWDNASVDEVMAQADKNGDGELSVKEFLNWAFAESDIITSSKGNVTLRVEGCPREKFNGDYVQDGKYYNHRPTFYCRENDYCMFYLDNLKAWCIFWRVSPKYSSCRLRTSRGPHMASEGEAWNVWSKEKKAFVKRPAMVCRLLTAEELVALAPDTVMMNAEQIGHCWFEAPGAVGSKRSTAAGMANECFKKTEEMKNNRPVYQAWSAQYNRFKNRYLYFHGEKKYWTLGIGSTDETQREWYLRSAPTDCYSPLVAPWLDSDTMRYRPTVPHELDANGYPPTVGGRKTKFRKVKDVPEGWKDPDFPPNDESMGPKLTCYCPPNGYKAYWERLAAYTSTPVLFDDAEPGDVLQGMLGDCWLLAAIAAVAEFPNFFKDHLFVTQEIPEDGKYEIKLFDCKLQEWKVWAIDDYIPTLPWSSWGVHALSADVADDKILVPLVEKAMAKMCGSYTKLKSGMVTTAWAHLTGCCDMVKIWGEFANPLEWVVTSEEGLWVREENQRVSKRIGKLEKGARFQEVERARSCIRFKKLEGSGPEEGFVWYYKGGKKTAERVTPMTIKKYEKKIVDNPRFVDDDPDTAIYETLDTKDIDGEEFWQLLLEYDQSNFLMGSQMNKVCDDRLSGIMPEHAYSVLQAKEVEGLRFVQLRNPWGHDEWGGPWSDRSDEWAANPTIQEGLKAHELTFDGKFWMEYEDFQYVFGNLDVTKKAMPTKRADFPAQPQDERAEDCDADMM</sequence>
<keyword evidence="2 7" id="KW-0645">Protease</keyword>